<sequence>MVRLFFANLKSYFFKSISRCKVVSVAKKQFAWVFVQTVVFYLAFVFLAVSADAFSDFSACQATIPGYLAGGNFNGFVVGTTICASSASQRQKLTVYSSDEVGPGLPGKLEPIRQNSSVEAEKEPYDHRDQGMSKDSEDNTLHDSLLGIVLLLVGAASGWLSAGFVNHLREK</sequence>
<name>A0A0B5FT05_9BACT</name>
<keyword evidence="4" id="KW-1185">Reference proteome</keyword>
<keyword evidence="2" id="KW-1133">Transmembrane helix</keyword>
<dbReference type="KEGG" id="gsb:GSUB_16250"/>
<proteinExistence type="predicted"/>
<dbReference type="EMBL" id="CP010311">
    <property type="protein sequence ID" value="AJF07794.1"/>
    <property type="molecule type" value="Genomic_DNA"/>
</dbReference>
<feature type="transmembrane region" description="Helical" evidence="2">
    <location>
        <begin position="145"/>
        <end position="165"/>
    </location>
</feature>
<protein>
    <submittedName>
        <fullName evidence="3">Uncharacterized protein</fullName>
    </submittedName>
</protein>
<evidence type="ECO:0000313" key="3">
    <source>
        <dbReference type="EMBL" id="AJF07794.1"/>
    </source>
</evidence>
<dbReference type="AlphaFoldDB" id="A0A0B5FT05"/>
<feature type="region of interest" description="Disordered" evidence="1">
    <location>
        <begin position="98"/>
        <end position="137"/>
    </location>
</feature>
<dbReference type="Proteomes" id="UP000035036">
    <property type="component" value="Chromosome"/>
</dbReference>
<feature type="transmembrane region" description="Helical" evidence="2">
    <location>
        <begin position="30"/>
        <end position="49"/>
    </location>
</feature>
<feature type="compositionally biased region" description="Basic and acidic residues" evidence="1">
    <location>
        <begin position="119"/>
        <end position="137"/>
    </location>
</feature>
<evidence type="ECO:0000256" key="2">
    <source>
        <dbReference type="SAM" id="Phobius"/>
    </source>
</evidence>
<keyword evidence="2" id="KW-0472">Membrane</keyword>
<reference evidence="3 4" key="1">
    <citation type="journal article" date="2015" name="Genome Announc.">
        <title>Genomes of Geoalkalibacter ferrihydriticus Z-0531T and Geoalkalibacter subterraneus Red1T, Two Haloalkaliphilic Metal-Reducing Deltaproteobacteria.</title>
        <authorList>
            <person name="Badalamenti J.P."/>
            <person name="Krajmalnik-Brown R."/>
            <person name="Torres C.I."/>
            <person name="Bond D.R."/>
        </authorList>
    </citation>
    <scope>NUCLEOTIDE SEQUENCE [LARGE SCALE GENOMIC DNA]</scope>
    <source>
        <strain evidence="3 4">Red1</strain>
    </source>
</reference>
<accession>A0A0B5FT05</accession>
<evidence type="ECO:0000256" key="1">
    <source>
        <dbReference type="SAM" id="MobiDB-lite"/>
    </source>
</evidence>
<keyword evidence="2" id="KW-0812">Transmembrane</keyword>
<dbReference type="RefSeq" id="WP_040201781.1">
    <property type="nucleotide sequence ID" value="NZ_CP010311.1"/>
</dbReference>
<organism evidence="3 4">
    <name type="scientific">Geoalkalibacter subterraneus</name>
    <dbReference type="NCBI Taxonomy" id="483547"/>
    <lineage>
        <taxon>Bacteria</taxon>
        <taxon>Pseudomonadati</taxon>
        <taxon>Thermodesulfobacteriota</taxon>
        <taxon>Desulfuromonadia</taxon>
        <taxon>Desulfuromonadales</taxon>
        <taxon>Geoalkalibacteraceae</taxon>
        <taxon>Geoalkalibacter</taxon>
    </lineage>
</organism>
<gene>
    <name evidence="3" type="ORF">GSUB_16250</name>
</gene>
<evidence type="ECO:0000313" key="4">
    <source>
        <dbReference type="Proteomes" id="UP000035036"/>
    </source>
</evidence>
<dbReference type="HOGENOM" id="CLU_1560751_0_0_7"/>